<dbReference type="InterPro" id="IPR027417">
    <property type="entry name" value="P-loop_NTPase"/>
</dbReference>
<accession>A0A1F7Y2Q1</accession>
<reference evidence="3 4" key="1">
    <citation type="journal article" date="2016" name="Nat. Commun.">
        <title>Thousands of microbial genomes shed light on interconnected biogeochemical processes in an aquifer system.</title>
        <authorList>
            <person name="Anantharaman K."/>
            <person name="Brown C.T."/>
            <person name="Hug L.A."/>
            <person name="Sharon I."/>
            <person name="Castelle C.J."/>
            <person name="Probst A.J."/>
            <person name="Thomas B.C."/>
            <person name="Singh A."/>
            <person name="Wilkins M.J."/>
            <person name="Karaoz U."/>
            <person name="Brodie E.L."/>
            <person name="Williams K.H."/>
            <person name="Hubbard S.S."/>
            <person name="Banfield J.F."/>
        </authorList>
    </citation>
    <scope>NUCLEOTIDE SEQUENCE [LARGE SCALE GENOMIC DNA]</scope>
</reference>
<evidence type="ECO:0000259" key="1">
    <source>
        <dbReference type="Pfam" id="PF13173"/>
    </source>
</evidence>
<organism evidence="3 4">
    <name type="scientific">Candidatus Woesebacteria bacterium RIFCSPHIGHO2_01_FULL_38_9b</name>
    <dbReference type="NCBI Taxonomy" id="1802493"/>
    <lineage>
        <taxon>Bacteria</taxon>
        <taxon>Candidatus Woeseibacteriota</taxon>
    </lineage>
</organism>
<feature type="non-terminal residue" evidence="3">
    <location>
        <position position="1"/>
    </location>
</feature>
<protein>
    <recommendedName>
        <fullName evidence="5">ATPase</fullName>
    </recommendedName>
</protein>
<proteinExistence type="predicted"/>
<evidence type="ECO:0000313" key="4">
    <source>
        <dbReference type="Proteomes" id="UP000178750"/>
    </source>
</evidence>
<dbReference type="InterPro" id="IPR025420">
    <property type="entry name" value="DUF4143"/>
</dbReference>
<dbReference type="Pfam" id="PF13173">
    <property type="entry name" value="AAA_14"/>
    <property type="match status" value="1"/>
</dbReference>
<dbReference type="SUPFAM" id="SSF52540">
    <property type="entry name" value="P-loop containing nucleoside triphosphate hydrolases"/>
    <property type="match status" value="1"/>
</dbReference>
<dbReference type="PANTHER" id="PTHR33295">
    <property type="entry name" value="ATPASE"/>
    <property type="match status" value="1"/>
</dbReference>
<feature type="domain" description="DUF4143" evidence="2">
    <location>
        <begin position="141"/>
        <end position="279"/>
    </location>
</feature>
<dbReference type="Proteomes" id="UP000178750">
    <property type="component" value="Unassembled WGS sequence"/>
</dbReference>
<dbReference type="InterPro" id="IPR041682">
    <property type="entry name" value="AAA_14"/>
</dbReference>
<sequence>NFQVSDFDVLHETLISLFGEKKTFLFDEIQNVPEWERFVRRLHDQGYKFIVTGSNASLLSQELGTRLTGRSMRVELYPFSFREYLDFRNVKTPDLNVLTTRQKGNLRKLADEYISFGGIPDALKYPELGVHKALYDDVLYRDIATRYKLDNVKSLKELAFYLVSNTASLVSYNKLKDLLKLGSVNTVINYVDYLENSWLFFVVNKYAYSVKEQQIAAKKTYGIDTGLIQSVGFSFSENKGKLMENVVFLQLRKKYHDVYYYKTAEDYEVDFFLPKERSLIQVAQHFDLAETKERELRALVSAASEQKKAKNLVIVTESEKDEFEKEDVRIRVVPLYEWLLQA</sequence>
<gene>
    <name evidence="3" type="ORF">A2863_00425</name>
</gene>
<dbReference type="AlphaFoldDB" id="A0A1F7Y2Q1"/>
<dbReference type="PANTHER" id="PTHR33295:SF8">
    <property type="entry name" value="AAA+ ATPASE DOMAIN-CONTAINING PROTEIN"/>
    <property type="match status" value="1"/>
</dbReference>
<dbReference type="EMBL" id="MGGF01000036">
    <property type="protein sequence ID" value="OGM21450.1"/>
    <property type="molecule type" value="Genomic_DNA"/>
</dbReference>
<evidence type="ECO:0000313" key="3">
    <source>
        <dbReference type="EMBL" id="OGM21450.1"/>
    </source>
</evidence>
<name>A0A1F7Y2Q1_9BACT</name>
<dbReference type="Pfam" id="PF13635">
    <property type="entry name" value="DUF4143"/>
    <property type="match status" value="1"/>
</dbReference>
<comment type="caution">
    <text evidence="3">The sequence shown here is derived from an EMBL/GenBank/DDBJ whole genome shotgun (WGS) entry which is preliminary data.</text>
</comment>
<evidence type="ECO:0008006" key="5">
    <source>
        <dbReference type="Google" id="ProtNLM"/>
    </source>
</evidence>
<evidence type="ECO:0000259" key="2">
    <source>
        <dbReference type="Pfam" id="PF13635"/>
    </source>
</evidence>
<feature type="domain" description="AAA" evidence="1">
    <location>
        <begin position="6"/>
        <end position="85"/>
    </location>
</feature>